<feature type="region of interest" description="Disordered" evidence="1">
    <location>
        <begin position="100"/>
        <end position="170"/>
    </location>
</feature>
<reference evidence="2 3" key="1">
    <citation type="journal article" date="2024" name="J Genomics">
        <title>Draft genome sequencing and assembly of Favolaschia claudopus CIRM-BRFM 2984 isolated from oak limbs.</title>
        <authorList>
            <person name="Navarro D."/>
            <person name="Drula E."/>
            <person name="Chaduli D."/>
            <person name="Cazenave R."/>
            <person name="Ahrendt S."/>
            <person name="Wang J."/>
            <person name="Lipzen A."/>
            <person name="Daum C."/>
            <person name="Barry K."/>
            <person name="Grigoriev I.V."/>
            <person name="Favel A."/>
            <person name="Rosso M.N."/>
            <person name="Martin F."/>
        </authorList>
    </citation>
    <scope>NUCLEOTIDE SEQUENCE [LARGE SCALE GENOMIC DNA]</scope>
    <source>
        <strain evidence="2 3">CIRM-BRFM 2984</strain>
    </source>
</reference>
<evidence type="ECO:0000256" key="1">
    <source>
        <dbReference type="SAM" id="MobiDB-lite"/>
    </source>
</evidence>
<proteinExistence type="predicted"/>
<dbReference type="EMBL" id="JAWWNJ010000026">
    <property type="protein sequence ID" value="KAK7030101.1"/>
    <property type="molecule type" value="Genomic_DNA"/>
</dbReference>
<protein>
    <submittedName>
        <fullName evidence="2">Uncharacterized protein</fullName>
    </submittedName>
</protein>
<gene>
    <name evidence="2" type="ORF">R3P38DRAFT_3189056</name>
</gene>
<sequence>MGNHRHHHVSDVTAPCTPTLSFHRSTTLTRPPVGQQVFRLDFAGMRMRRKERFDEWAWDRDVECATWTVEWMDCDEVEADNRVGGVDERRWETSCLPRHRSHTRLSRPQLPPSRFSSRPNSIHLPRQAGRAWSSRSLPTHAESTGPDPLILNHGSELMSPSRYAFDPTSP</sequence>
<keyword evidence="3" id="KW-1185">Reference proteome</keyword>
<organism evidence="2 3">
    <name type="scientific">Favolaschia claudopus</name>
    <dbReference type="NCBI Taxonomy" id="2862362"/>
    <lineage>
        <taxon>Eukaryota</taxon>
        <taxon>Fungi</taxon>
        <taxon>Dikarya</taxon>
        <taxon>Basidiomycota</taxon>
        <taxon>Agaricomycotina</taxon>
        <taxon>Agaricomycetes</taxon>
        <taxon>Agaricomycetidae</taxon>
        <taxon>Agaricales</taxon>
        <taxon>Marasmiineae</taxon>
        <taxon>Mycenaceae</taxon>
        <taxon>Favolaschia</taxon>
    </lineage>
</organism>
<accession>A0AAW0BTJ1</accession>
<dbReference type="AlphaFoldDB" id="A0AAW0BTJ1"/>
<name>A0AAW0BTJ1_9AGAR</name>
<evidence type="ECO:0000313" key="3">
    <source>
        <dbReference type="Proteomes" id="UP001362999"/>
    </source>
</evidence>
<dbReference type="Proteomes" id="UP001362999">
    <property type="component" value="Unassembled WGS sequence"/>
</dbReference>
<comment type="caution">
    <text evidence="2">The sequence shown here is derived from an EMBL/GenBank/DDBJ whole genome shotgun (WGS) entry which is preliminary data.</text>
</comment>
<evidence type="ECO:0000313" key="2">
    <source>
        <dbReference type="EMBL" id="KAK7030101.1"/>
    </source>
</evidence>